<dbReference type="CDD" id="cd07341">
    <property type="entry name" value="M56_BlaR1_MecR1_like"/>
    <property type="match status" value="1"/>
</dbReference>
<keyword evidence="5" id="KW-0997">Cell inner membrane</keyword>
<dbReference type="Pfam" id="PF05569">
    <property type="entry name" value="Peptidase_M56"/>
    <property type="match status" value="1"/>
</dbReference>
<comment type="similarity">
    <text evidence="2">Belongs to the TonB family.</text>
</comment>
<comment type="caution">
    <text evidence="12">The sequence shown here is derived from an EMBL/GenBank/DDBJ whole genome shotgun (WGS) entry which is preliminary data.</text>
</comment>
<evidence type="ECO:0000256" key="1">
    <source>
        <dbReference type="ARBA" id="ARBA00004383"/>
    </source>
</evidence>
<evidence type="ECO:0000256" key="9">
    <source>
        <dbReference type="ARBA" id="ARBA00023136"/>
    </source>
</evidence>
<dbReference type="InterPro" id="IPR008756">
    <property type="entry name" value="Peptidase_M56"/>
</dbReference>
<dbReference type="PANTHER" id="PTHR33446:SF2">
    <property type="entry name" value="PROTEIN TONB"/>
    <property type="match status" value="1"/>
</dbReference>
<protein>
    <submittedName>
        <fullName evidence="12">TonB family protein</fullName>
    </submittedName>
</protein>
<feature type="transmembrane region" description="Helical" evidence="10">
    <location>
        <begin position="33"/>
        <end position="51"/>
    </location>
</feature>
<dbReference type="Pfam" id="PF03544">
    <property type="entry name" value="TonB_C"/>
    <property type="match status" value="1"/>
</dbReference>
<gene>
    <name evidence="12" type="ORF">GGQ57_003402</name>
</gene>
<dbReference type="InterPro" id="IPR006260">
    <property type="entry name" value="TonB/TolA_C"/>
</dbReference>
<dbReference type="EMBL" id="JACHOC010000007">
    <property type="protein sequence ID" value="MBB4623486.1"/>
    <property type="molecule type" value="Genomic_DNA"/>
</dbReference>
<dbReference type="PANTHER" id="PTHR33446">
    <property type="entry name" value="PROTEIN TONB-RELATED"/>
    <property type="match status" value="1"/>
</dbReference>
<evidence type="ECO:0000256" key="5">
    <source>
        <dbReference type="ARBA" id="ARBA00022519"/>
    </source>
</evidence>
<keyword evidence="7" id="KW-0653">Protein transport</keyword>
<keyword evidence="13" id="KW-1185">Reference proteome</keyword>
<dbReference type="Gene3D" id="3.30.1150.10">
    <property type="match status" value="1"/>
</dbReference>
<evidence type="ECO:0000256" key="10">
    <source>
        <dbReference type="SAM" id="Phobius"/>
    </source>
</evidence>
<keyword evidence="9 10" id="KW-0472">Membrane</keyword>
<evidence type="ECO:0000256" key="2">
    <source>
        <dbReference type="ARBA" id="ARBA00006555"/>
    </source>
</evidence>
<accession>A0ABR6KPZ1</accession>
<evidence type="ECO:0000256" key="8">
    <source>
        <dbReference type="ARBA" id="ARBA00022989"/>
    </source>
</evidence>
<sequence length="445" mass="50582">MTPLFIYFIKVNLALALLYISYRLLFRNDTFFGLRRITLLGMLLIAFLYQLPDISNWLSTRPTISEMISYYSTILPKEIPVEAAASMDKTANEANMDWGKAGMNGFIIIYLSGVLILTIRCIAEMINLFVTHRRSKKRMIDGIKVYLIPETEEPYSFFRWIFIPAKLQNELILGEILQHEAAHVRQVHSFDVLLGELVSVICWINPFVWLFKKEIGINLEYLADQEVMHAGYNKKKYQYHLIGLEHSDTAIANLYNNFSVLPLKKRISMLNKKRTNNVGKVKYLALIPMAAAMLLFNNIDVMARIVNSRTTEAPKALVAATTPEFVPATIAEAPLPPDDDKVHTVCEVMPEFPGGQEALLQFLSKSIKYPTEAFEKKEEGRVSLTFIVEKDGSISDIKVVRSISPSLDAEALRVVKLMPKWTPGKNKSGEIIRVAYTVPVIFRLQ</sequence>
<dbReference type="SUPFAM" id="SSF74653">
    <property type="entry name" value="TolA/TonB C-terminal domain"/>
    <property type="match status" value="1"/>
</dbReference>
<evidence type="ECO:0000313" key="12">
    <source>
        <dbReference type="EMBL" id="MBB4623486.1"/>
    </source>
</evidence>
<name>A0ABR6KPZ1_9BACT</name>
<dbReference type="InterPro" id="IPR037682">
    <property type="entry name" value="TonB_C"/>
</dbReference>
<proteinExistence type="inferred from homology"/>
<dbReference type="RefSeq" id="WP_183671583.1">
    <property type="nucleotide sequence ID" value="NZ_BMPB01000008.1"/>
</dbReference>
<feature type="transmembrane region" description="Helical" evidence="10">
    <location>
        <begin position="6"/>
        <end position="26"/>
    </location>
</feature>
<keyword evidence="4" id="KW-1003">Cell membrane</keyword>
<evidence type="ECO:0000256" key="6">
    <source>
        <dbReference type="ARBA" id="ARBA00022692"/>
    </source>
</evidence>
<evidence type="ECO:0000256" key="7">
    <source>
        <dbReference type="ARBA" id="ARBA00022927"/>
    </source>
</evidence>
<keyword evidence="3" id="KW-0813">Transport</keyword>
<feature type="transmembrane region" description="Helical" evidence="10">
    <location>
        <begin position="107"/>
        <end position="130"/>
    </location>
</feature>
<feature type="domain" description="TonB C-terminal" evidence="11">
    <location>
        <begin position="354"/>
        <end position="445"/>
    </location>
</feature>
<dbReference type="PROSITE" id="PS52015">
    <property type="entry name" value="TONB_CTD"/>
    <property type="match status" value="1"/>
</dbReference>
<dbReference type="InterPro" id="IPR051045">
    <property type="entry name" value="TonB-dependent_transducer"/>
</dbReference>
<feature type="transmembrane region" description="Helical" evidence="10">
    <location>
        <begin position="281"/>
        <end position="299"/>
    </location>
</feature>
<reference evidence="12 13" key="1">
    <citation type="submission" date="2020-08" db="EMBL/GenBank/DDBJ databases">
        <title>Genomic Encyclopedia of Type Strains, Phase IV (KMG-IV): sequencing the most valuable type-strain genomes for metagenomic binning, comparative biology and taxonomic classification.</title>
        <authorList>
            <person name="Goeker M."/>
        </authorList>
    </citation>
    <scope>NUCLEOTIDE SEQUENCE [LARGE SCALE GENOMIC DNA]</scope>
    <source>
        <strain evidence="12 13">DSM 102983</strain>
    </source>
</reference>
<dbReference type="Proteomes" id="UP000533637">
    <property type="component" value="Unassembled WGS sequence"/>
</dbReference>
<dbReference type="NCBIfam" id="TIGR01352">
    <property type="entry name" value="tonB_Cterm"/>
    <property type="match status" value="1"/>
</dbReference>
<evidence type="ECO:0000256" key="4">
    <source>
        <dbReference type="ARBA" id="ARBA00022475"/>
    </source>
</evidence>
<evidence type="ECO:0000259" key="11">
    <source>
        <dbReference type="PROSITE" id="PS52015"/>
    </source>
</evidence>
<organism evidence="12 13">
    <name type="scientific">Parabacteroides faecis</name>
    <dbReference type="NCBI Taxonomy" id="1217282"/>
    <lineage>
        <taxon>Bacteria</taxon>
        <taxon>Pseudomonadati</taxon>
        <taxon>Bacteroidota</taxon>
        <taxon>Bacteroidia</taxon>
        <taxon>Bacteroidales</taxon>
        <taxon>Tannerellaceae</taxon>
        <taxon>Parabacteroides</taxon>
    </lineage>
</organism>
<evidence type="ECO:0000256" key="3">
    <source>
        <dbReference type="ARBA" id="ARBA00022448"/>
    </source>
</evidence>
<evidence type="ECO:0000313" key="13">
    <source>
        <dbReference type="Proteomes" id="UP000533637"/>
    </source>
</evidence>
<comment type="subcellular location">
    <subcellularLocation>
        <location evidence="1">Cell inner membrane</location>
        <topology evidence="1">Single-pass membrane protein</topology>
        <orientation evidence="1">Periplasmic side</orientation>
    </subcellularLocation>
</comment>
<keyword evidence="6 10" id="KW-0812">Transmembrane</keyword>
<keyword evidence="8 10" id="KW-1133">Transmembrane helix</keyword>